<reference evidence="1" key="1">
    <citation type="submission" date="2023-05" db="EMBL/GenBank/DDBJ databases">
        <authorList>
            <person name="Zhang X."/>
        </authorList>
    </citation>
    <scope>NUCLEOTIDE SEQUENCE</scope>
    <source>
        <strain evidence="1">BD1B2-1</strain>
    </source>
</reference>
<accession>A0AAE3RCQ2</accession>
<dbReference type="EMBL" id="JASJOU010000019">
    <property type="protein sequence ID" value="MDJ1506050.1"/>
    <property type="molecule type" value="Genomic_DNA"/>
</dbReference>
<name>A0AAE3RCQ2_9BACT</name>
<comment type="caution">
    <text evidence="1">The sequence shown here is derived from an EMBL/GenBank/DDBJ whole genome shotgun (WGS) entry which is preliminary data.</text>
</comment>
<dbReference type="RefSeq" id="WP_314518745.1">
    <property type="nucleotide sequence ID" value="NZ_JASJOU010000019.1"/>
</dbReference>
<evidence type="ECO:0000313" key="1">
    <source>
        <dbReference type="EMBL" id="MDJ1506050.1"/>
    </source>
</evidence>
<keyword evidence="2" id="KW-1185">Reference proteome</keyword>
<dbReference type="Proteomes" id="UP001232063">
    <property type="component" value="Unassembled WGS sequence"/>
</dbReference>
<dbReference type="AlphaFoldDB" id="A0AAE3RCQ2"/>
<sequence length="193" mass="22557">MKDTLNFDWLYIVKSKDQNLCLISWDTRMGGSMIEYATMALFKDSNNQLKSRLLIDSTDKHLSNSYMHYDTIYTVNQKDEIFYLAQGFGQGSSSLPWQEIKALEIKNNKLIDLRIFPDYSPDIFGDFTPGFQNKLFVEFDLHKFGDNDKVPEIRLQDKGKTILVPLPTHEEGFSGKYQRLIFKDGNYHVKQYK</sequence>
<proteinExistence type="predicted"/>
<evidence type="ECO:0000313" key="2">
    <source>
        <dbReference type="Proteomes" id="UP001232063"/>
    </source>
</evidence>
<protein>
    <submittedName>
        <fullName evidence="1">Uncharacterized protein</fullName>
    </submittedName>
</protein>
<gene>
    <name evidence="1" type="ORF">QNI22_35655</name>
</gene>
<organism evidence="1 2">
    <name type="scientific">Xanthocytophaga agilis</name>
    <dbReference type="NCBI Taxonomy" id="3048010"/>
    <lineage>
        <taxon>Bacteria</taxon>
        <taxon>Pseudomonadati</taxon>
        <taxon>Bacteroidota</taxon>
        <taxon>Cytophagia</taxon>
        <taxon>Cytophagales</taxon>
        <taxon>Rhodocytophagaceae</taxon>
        <taxon>Xanthocytophaga</taxon>
    </lineage>
</organism>